<sequence length="499" mass="58288">MGIVSCFTLILLFAVLKFDGIHSVDTNIWGPGLNPLIVLPARYFYVQYDQDKFNIADFNVLISGKTKNGNTCRIWTNILDRKDASFIVRYKLYEVCHEFNILVENKKTLKKYWDHFNQGPIYPDECDCSKVSIDTWLSNTKCRTNIEQINNDLNQFKNVNFKTVFGKMAKLYSQHPHSTSVCHYVVKNNLIFRKCYGEYTGFKMFMDNLLLSLNRKVFLPDLEFFVNLGDWPLSSPKDQFPLFSWCGSNYSVDIVMPTYDITESALENMGRVTLDMLSVQGNIEKPWSQKIEKGFWMGRDSSKHRLNLVELSKINPDILNASITNFFFYKELKEKYGPGKKPISFFKFFDYKYQLNIDGTVAAYRFPYLLVGDSLVFKQESEYYEHFYNELIPWVHYVPIKRHLDDLLDLIDIMMSDDKTARKISLNGQKYAREHLAPHNILGYYLLLFQNYSKFLTSVEVRPNMDAVISTHNSPNKVACECEPELEPEPSMENIKMEL</sequence>
<evidence type="ECO:0000256" key="2">
    <source>
        <dbReference type="ARBA" id="ARBA00045690"/>
    </source>
</evidence>
<evidence type="ECO:0000259" key="4">
    <source>
        <dbReference type="SMART" id="SM00672"/>
    </source>
</evidence>
<proteinExistence type="predicted"/>
<evidence type="ECO:0000256" key="1">
    <source>
        <dbReference type="ARBA" id="ARBA00004319"/>
    </source>
</evidence>
<feature type="signal peptide" evidence="3">
    <location>
        <begin position="1"/>
        <end position="23"/>
    </location>
</feature>
<dbReference type="AlphaFoldDB" id="A0AAV0WJ77"/>
<dbReference type="InterPro" id="IPR013783">
    <property type="entry name" value="Ig-like_fold"/>
</dbReference>
<evidence type="ECO:0000256" key="3">
    <source>
        <dbReference type="SAM" id="SignalP"/>
    </source>
</evidence>
<accession>A0AAV0WJ77</accession>
<reference evidence="5 6" key="1">
    <citation type="submission" date="2023-01" db="EMBL/GenBank/DDBJ databases">
        <authorList>
            <person name="Whitehead M."/>
        </authorList>
    </citation>
    <scope>NUCLEOTIDE SEQUENCE [LARGE SCALE GENOMIC DNA]</scope>
</reference>
<keyword evidence="3" id="KW-0732">Signal</keyword>
<evidence type="ECO:0000313" key="6">
    <source>
        <dbReference type="Proteomes" id="UP001160148"/>
    </source>
</evidence>
<organism evidence="5 6">
    <name type="scientific">Macrosiphum euphorbiae</name>
    <name type="common">potato aphid</name>
    <dbReference type="NCBI Taxonomy" id="13131"/>
    <lineage>
        <taxon>Eukaryota</taxon>
        <taxon>Metazoa</taxon>
        <taxon>Ecdysozoa</taxon>
        <taxon>Arthropoda</taxon>
        <taxon>Hexapoda</taxon>
        <taxon>Insecta</taxon>
        <taxon>Pterygota</taxon>
        <taxon>Neoptera</taxon>
        <taxon>Paraneoptera</taxon>
        <taxon>Hemiptera</taxon>
        <taxon>Sternorrhyncha</taxon>
        <taxon>Aphidomorpha</taxon>
        <taxon>Aphidoidea</taxon>
        <taxon>Aphididae</taxon>
        <taxon>Macrosiphini</taxon>
        <taxon>Macrosiphum</taxon>
    </lineage>
</organism>
<feature type="chain" id="PRO_5043841337" description="Glycosyl transferase CAP10 domain-containing protein" evidence="3">
    <location>
        <begin position="24"/>
        <end position="499"/>
    </location>
</feature>
<feature type="domain" description="Glycosyl transferase CAP10" evidence="4">
    <location>
        <begin position="218"/>
        <end position="459"/>
    </location>
</feature>
<protein>
    <recommendedName>
        <fullName evidence="4">Glycosyl transferase CAP10 domain-containing protein</fullName>
    </recommendedName>
</protein>
<keyword evidence="6" id="KW-1185">Reference proteome</keyword>
<gene>
    <name evidence="5" type="ORF">MEUPH1_LOCUS11700</name>
</gene>
<dbReference type="GO" id="GO:0046527">
    <property type="term" value="F:glucosyltransferase activity"/>
    <property type="evidence" value="ECO:0007669"/>
    <property type="project" value="TreeGrafter"/>
</dbReference>
<dbReference type="GO" id="GO:0005788">
    <property type="term" value="C:endoplasmic reticulum lumen"/>
    <property type="evidence" value="ECO:0007669"/>
    <property type="project" value="UniProtKB-SubCell"/>
</dbReference>
<name>A0AAV0WJ77_9HEMI</name>
<dbReference type="Pfam" id="PF05686">
    <property type="entry name" value="Glyco_transf_90"/>
    <property type="match status" value="1"/>
</dbReference>
<dbReference type="PANTHER" id="PTHR12203:SF122">
    <property type="entry name" value="GLYCOSYL TRANSFERASE CAP10 DOMAIN-CONTAINING PROTEIN"/>
    <property type="match status" value="1"/>
</dbReference>
<dbReference type="PANTHER" id="PTHR12203">
    <property type="entry name" value="KDEL LYS-ASP-GLU-LEU CONTAINING - RELATED"/>
    <property type="match status" value="1"/>
</dbReference>
<dbReference type="Gene3D" id="2.60.40.10">
    <property type="entry name" value="Immunoglobulins"/>
    <property type="match status" value="1"/>
</dbReference>
<dbReference type="SMART" id="SM00672">
    <property type="entry name" value="CAP10"/>
    <property type="match status" value="1"/>
</dbReference>
<dbReference type="Proteomes" id="UP001160148">
    <property type="component" value="Unassembled WGS sequence"/>
</dbReference>
<dbReference type="InterPro" id="IPR006598">
    <property type="entry name" value="CAP10"/>
</dbReference>
<evidence type="ECO:0000313" key="5">
    <source>
        <dbReference type="EMBL" id="CAI6355893.1"/>
    </source>
</evidence>
<comment type="caution">
    <text evidence="5">The sequence shown here is derived from an EMBL/GenBank/DDBJ whole genome shotgun (WGS) entry which is preliminary data.</text>
</comment>
<dbReference type="InterPro" id="IPR051091">
    <property type="entry name" value="O-Glucosyltr/Glycosyltrsf_90"/>
</dbReference>
<comment type="function">
    <text evidence="2">Protein O-glucosyltransferase. Catalyzes the reaction that attaches glucose through an O-glycosidic linkage to a conserved serine residue found in the consensus sequence C-X-S-X-[PA]-C in epidermal growth factor-like repeats. Regulates Notch signaling by glucosylating Notch in the ER, glucosylation is required for the correct folding and cleavage of Notch.</text>
</comment>
<dbReference type="EMBL" id="CARXXK010000002">
    <property type="protein sequence ID" value="CAI6355893.1"/>
    <property type="molecule type" value="Genomic_DNA"/>
</dbReference>
<comment type="subcellular location">
    <subcellularLocation>
        <location evidence="1">Endoplasmic reticulum lumen</location>
    </subcellularLocation>
</comment>